<dbReference type="OrthoDB" id="4590707at2759"/>
<feature type="compositionally biased region" description="Basic and acidic residues" evidence="1">
    <location>
        <begin position="118"/>
        <end position="176"/>
    </location>
</feature>
<protein>
    <submittedName>
        <fullName evidence="2">Uncharacterized protein</fullName>
    </submittedName>
</protein>
<reference evidence="2" key="1">
    <citation type="submission" date="2021-12" db="EMBL/GenBank/DDBJ databases">
        <authorList>
            <person name="Zaccaron A."/>
            <person name="Stergiopoulos I."/>
        </authorList>
    </citation>
    <scope>NUCLEOTIDE SEQUENCE</scope>
    <source>
        <strain evidence="2">Race5_Kim</strain>
    </source>
</reference>
<dbReference type="AlphaFoldDB" id="A0A9Q8LBY1"/>
<feature type="compositionally biased region" description="Polar residues" evidence="1">
    <location>
        <begin position="244"/>
        <end position="253"/>
    </location>
</feature>
<feature type="compositionally biased region" description="Basic and acidic residues" evidence="1">
    <location>
        <begin position="74"/>
        <end position="90"/>
    </location>
</feature>
<organism evidence="2 3">
    <name type="scientific">Passalora fulva</name>
    <name type="common">Tomato leaf mold</name>
    <name type="synonym">Cladosporium fulvum</name>
    <dbReference type="NCBI Taxonomy" id="5499"/>
    <lineage>
        <taxon>Eukaryota</taxon>
        <taxon>Fungi</taxon>
        <taxon>Dikarya</taxon>
        <taxon>Ascomycota</taxon>
        <taxon>Pezizomycotina</taxon>
        <taxon>Dothideomycetes</taxon>
        <taxon>Dothideomycetidae</taxon>
        <taxon>Mycosphaerellales</taxon>
        <taxon>Mycosphaerellaceae</taxon>
        <taxon>Fulvia</taxon>
    </lineage>
</organism>
<accession>A0A9Q8LBY1</accession>
<gene>
    <name evidence="2" type="ORF">CLAFUR5_03805</name>
</gene>
<dbReference type="GeneID" id="71983683"/>
<feature type="region of interest" description="Disordered" evidence="1">
    <location>
        <begin position="74"/>
        <end position="299"/>
    </location>
</feature>
<evidence type="ECO:0000313" key="3">
    <source>
        <dbReference type="Proteomes" id="UP000756132"/>
    </source>
</evidence>
<dbReference type="Proteomes" id="UP000756132">
    <property type="component" value="Chromosome 2"/>
</dbReference>
<dbReference type="KEGG" id="ffu:CLAFUR5_03805"/>
<dbReference type="RefSeq" id="XP_047758911.1">
    <property type="nucleotide sequence ID" value="XM_047902953.1"/>
</dbReference>
<reference evidence="2" key="2">
    <citation type="journal article" date="2022" name="Microb. Genom.">
        <title>A chromosome-scale genome assembly of the tomato pathogen Cladosporium fulvum reveals a compartmentalized genome architecture and the presence of a dispensable chromosome.</title>
        <authorList>
            <person name="Zaccaron A.Z."/>
            <person name="Chen L.H."/>
            <person name="Samaras A."/>
            <person name="Stergiopoulos I."/>
        </authorList>
    </citation>
    <scope>NUCLEOTIDE SEQUENCE</scope>
    <source>
        <strain evidence="2">Race5_Kim</strain>
    </source>
</reference>
<feature type="compositionally biased region" description="Polar residues" evidence="1">
    <location>
        <begin position="225"/>
        <end position="235"/>
    </location>
</feature>
<evidence type="ECO:0000313" key="2">
    <source>
        <dbReference type="EMBL" id="UJO14545.1"/>
    </source>
</evidence>
<dbReference type="EMBL" id="CP090164">
    <property type="protein sequence ID" value="UJO14545.1"/>
    <property type="molecule type" value="Genomic_DNA"/>
</dbReference>
<name>A0A9Q8LBY1_PASFU</name>
<keyword evidence="3" id="KW-1185">Reference proteome</keyword>
<feature type="compositionally biased region" description="Basic and acidic residues" evidence="1">
    <location>
        <begin position="254"/>
        <end position="279"/>
    </location>
</feature>
<proteinExistence type="predicted"/>
<dbReference type="OMA" id="HADHHEA"/>
<evidence type="ECO:0000256" key="1">
    <source>
        <dbReference type="SAM" id="MobiDB-lite"/>
    </source>
</evidence>
<feature type="compositionally biased region" description="Basic and acidic residues" evidence="1">
    <location>
        <begin position="186"/>
        <end position="203"/>
    </location>
</feature>
<sequence>MPMIRVNALRSLRFTGARATARASAGRTQVVAKRFSSSGGSHGGHGEPSSDLPWLLSALAITPPSVWYLWPDKSHAEHGDHGHHEEHEEHGEEEEKPSEEDQSSEDEAEQVDSAPAEQADKPEKTEEKAGQSSEKPEEKSEGGEEKSEGGDDKQEGSEDSGKSSEGDSQEKPKSGEVEGVNFKGKMKPDSDGHKDTRKTEPNPESRGTQKRRIDSGLGKNLGEGDSSSDQSTAKPESSDVGDITNKQKGFSTIDTRHSIQIDQRDDKSKKGTGEPETAKAKGTVDPNAPVRGGPGQNSK</sequence>
<feature type="compositionally biased region" description="Acidic residues" evidence="1">
    <location>
        <begin position="91"/>
        <end position="110"/>
    </location>
</feature>